<comment type="caution">
    <text evidence="1">The sequence shown here is derived from an EMBL/GenBank/DDBJ whole genome shotgun (WGS) entry which is preliminary data.</text>
</comment>
<protein>
    <submittedName>
        <fullName evidence="1">Uncharacterized protein</fullName>
    </submittedName>
</protein>
<proteinExistence type="predicted"/>
<accession>A0A1X0Q5M5</accession>
<reference evidence="1 2" key="1">
    <citation type="journal article" date="2017" name="Environ. Microbiol.">
        <title>Decay of the glycolytic pathway and adaptation to intranuclear parasitism within Enterocytozoonidae microsporidia.</title>
        <authorList>
            <person name="Wiredu Boakye D."/>
            <person name="Jaroenlak P."/>
            <person name="Prachumwat A."/>
            <person name="Williams T.A."/>
            <person name="Bateman K.S."/>
            <person name="Itsathitphaisarn O."/>
            <person name="Sritunyalucksana K."/>
            <person name="Paszkiewicz K.H."/>
            <person name="Moore K.A."/>
            <person name="Stentiford G.D."/>
            <person name="Williams B.A."/>
        </authorList>
    </citation>
    <scope>NUCLEOTIDE SEQUENCE [LARGE SCALE GENOMIC DNA]</scope>
    <source>
        <strain evidence="2">canceri</strain>
    </source>
</reference>
<evidence type="ECO:0000313" key="1">
    <source>
        <dbReference type="EMBL" id="ORD92969.1"/>
    </source>
</evidence>
<sequence>MLLVIKEINHNVILGSCILRLCGITIDYQNECVTYNIKNNFFCKNNDVTRVNEVNLEGKQIKESLFYSSYFEFLKNKNDDLIMSDTLVHKGINNVIL</sequence>
<dbReference type="EMBL" id="LTAI01002142">
    <property type="protein sequence ID" value="ORD92969.1"/>
    <property type="molecule type" value="Genomic_DNA"/>
</dbReference>
<organism evidence="1 2">
    <name type="scientific">Hepatospora eriocheir</name>
    <dbReference type="NCBI Taxonomy" id="1081669"/>
    <lineage>
        <taxon>Eukaryota</taxon>
        <taxon>Fungi</taxon>
        <taxon>Fungi incertae sedis</taxon>
        <taxon>Microsporidia</taxon>
        <taxon>Hepatosporidae</taxon>
        <taxon>Hepatospora</taxon>
    </lineage>
</organism>
<evidence type="ECO:0000313" key="2">
    <source>
        <dbReference type="Proteomes" id="UP000192501"/>
    </source>
</evidence>
<gene>
    <name evidence="1" type="ORF">A0H76_2844</name>
</gene>
<name>A0A1X0Q5M5_9MICR</name>
<dbReference type="AlphaFoldDB" id="A0A1X0Q5M5"/>
<dbReference type="VEuPathDB" id="MicrosporidiaDB:A0H76_2844"/>
<dbReference type="Proteomes" id="UP000192501">
    <property type="component" value="Unassembled WGS sequence"/>
</dbReference>